<name>A0A1U9ZWI4_9ACTN</name>
<dbReference type="EMBL" id="CP017717">
    <property type="protein sequence ID" value="AQZ62321.1"/>
    <property type="molecule type" value="Genomic_DNA"/>
</dbReference>
<dbReference type="AlphaFoldDB" id="A0A1U9ZWI4"/>
<sequence>MFASTAPALLTHIPAGTVIDRFGPLRVMVFGEVVRGGLVAGLCALLFLQTLTIEHLVLAALVEGALSVISSVAEITSSRPR</sequence>
<dbReference type="InterPro" id="IPR036259">
    <property type="entry name" value="MFS_trans_sf"/>
</dbReference>
<evidence type="ECO:0000313" key="2">
    <source>
        <dbReference type="Proteomes" id="UP000190797"/>
    </source>
</evidence>
<organism evidence="1 2">
    <name type="scientific">[Actinomadura] parvosata subsp. kistnae</name>
    <dbReference type="NCBI Taxonomy" id="1909395"/>
    <lineage>
        <taxon>Bacteria</taxon>
        <taxon>Bacillati</taxon>
        <taxon>Actinomycetota</taxon>
        <taxon>Actinomycetes</taxon>
        <taxon>Streptosporangiales</taxon>
        <taxon>Streptosporangiaceae</taxon>
        <taxon>Nonomuraea</taxon>
    </lineage>
</organism>
<dbReference type="Proteomes" id="UP000190797">
    <property type="component" value="Chromosome"/>
</dbReference>
<keyword evidence="2" id="KW-1185">Reference proteome</keyword>
<dbReference type="SUPFAM" id="SSF103473">
    <property type="entry name" value="MFS general substrate transporter"/>
    <property type="match status" value="1"/>
</dbReference>
<gene>
    <name evidence="1" type="ORF">BKM31_13370</name>
</gene>
<proteinExistence type="predicted"/>
<accession>A0A1U9ZWI4</accession>
<dbReference type="OrthoDB" id="3542743at2"/>
<reference evidence="2" key="1">
    <citation type="journal article" date="2017" name="Med. Chem. Commun.">
        <title>Nonomuraea sp. ATCC 55076 harbours the largest actinomycete chromosome to date and the kistamicin biosynthetic gene cluster.</title>
        <authorList>
            <person name="Nazari B."/>
            <person name="Forneris C.C."/>
            <person name="Gibson M.I."/>
            <person name="Moon K."/>
            <person name="Schramma K.R."/>
            <person name="Seyedsayamdost M.R."/>
        </authorList>
    </citation>
    <scope>NUCLEOTIDE SEQUENCE [LARGE SCALE GENOMIC DNA]</scope>
    <source>
        <strain evidence="2">ATCC 55076</strain>
    </source>
</reference>
<protein>
    <submittedName>
        <fullName evidence="1">Uncharacterized protein</fullName>
    </submittedName>
</protein>
<dbReference type="KEGG" id="noa:BKM31_13370"/>
<evidence type="ECO:0000313" key="1">
    <source>
        <dbReference type="EMBL" id="AQZ62321.1"/>
    </source>
</evidence>